<keyword evidence="2" id="KW-1185">Reference proteome</keyword>
<dbReference type="AlphaFoldDB" id="A0AAV4UVM0"/>
<sequence length="84" mass="9122">MFSRFHFNLRGRGKATPNVHRGNPSQGTFFPFFAILVSFARLPAITVVQSLAFRSTAPIGGIEPCVEGTGAVIVVEKIFEICPV</sequence>
<reference evidence="1 2" key="1">
    <citation type="submission" date="2021-06" db="EMBL/GenBank/DDBJ databases">
        <title>Caerostris extrusa draft genome.</title>
        <authorList>
            <person name="Kono N."/>
            <person name="Arakawa K."/>
        </authorList>
    </citation>
    <scope>NUCLEOTIDE SEQUENCE [LARGE SCALE GENOMIC DNA]</scope>
</reference>
<organism evidence="1 2">
    <name type="scientific">Caerostris extrusa</name>
    <name type="common">Bark spider</name>
    <name type="synonym">Caerostris bankana</name>
    <dbReference type="NCBI Taxonomy" id="172846"/>
    <lineage>
        <taxon>Eukaryota</taxon>
        <taxon>Metazoa</taxon>
        <taxon>Ecdysozoa</taxon>
        <taxon>Arthropoda</taxon>
        <taxon>Chelicerata</taxon>
        <taxon>Arachnida</taxon>
        <taxon>Araneae</taxon>
        <taxon>Araneomorphae</taxon>
        <taxon>Entelegynae</taxon>
        <taxon>Araneoidea</taxon>
        <taxon>Araneidae</taxon>
        <taxon>Caerostris</taxon>
    </lineage>
</organism>
<proteinExistence type="predicted"/>
<evidence type="ECO:0000313" key="1">
    <source>
        <dbReference type="EMBL" id="GIY61786.1"/>
    </source>
</evidence>
<dbReference type="EMBL" id="BPLR01013518">
    <property type="protein sequence ID" value="GIY61786.1"/>
    <property type="molecule type" value="Genomic_DNA"/>
</dbReference>
<dbReference type="Proteomes" id="UP001054945">
    <property type="component" value="Unassembled WGS sequence"/>
</dbReference>
<comment type="caution">
    <text evidence="1">The sequence shown here is derived from an EMBL/GenBank/DDBJ whole genome shotgun (WGS) entry which is preliminary data.</text>
</comment>
<accession>A0AAV4UVM0</accession>
<evidence type="ECO:0000313" key="2">
    <source>
        <dbReference type="Proteomes" id="UP001054945"/>
    </source>
</evidence>
<gene>
    <name evidence="1" type="ORF">CEXT_307151</name>
</gene>
<name>A0AAV4UVM0_CAEEX</name>
<protein>
    <submittedName>
        <fullName evidence="1">Uncharacterized protein</fullName>
    </submittedName>
</protein>